<dbReference type="InterPro" id="IPR000092">
    <property type="entry name" value="Polyprenyl_synt"/>
</dbReference>
<keyword evidence="8" id="KW-1185">Reference proteome</keyword>
<evidence type="ECO:0000256" key="3">
    <source>
        <dbReference type="ARBA" id="ARBA00022679"/>
    </source>
</evidence>
<dbReference type="PANTHER" id="PTHR12001">
    <property type="entry name" value="GERANYLGERANYL PYROPHOSPHATE SYNTHASE"/>
    <property type="match status" value="1"/>
</dbReference>
<dbReference type="SUPFAM" id="SSF48576">
    <property type="entry name" value="Terpenoid synthases"/>
    <property type="match status" value="1"/>
</dbReference>
<dbReference type="GO" id="GO:0004311">
    <property type="term" value="F:geranylgeranyl diphosphate synthase activity"/>
    <property type="evidence" value="ECO:0007669"/>
    <property type="project" value="UniProtKB-EC"/>
</dbReference>
<dbReference type="PANTHER" id="PTHR12001:SF85">
    <property type="entry name" value="SHORT CHAIN ISOPRENYL DIPHOSPHATE SYNTHASE"/>
    <property type="match status" value="1"/>
</dbReference>
<dbReference type="EC" id="2.5.1.29" evidence="7"/>
<keyword evidence="3 6" id="KW-0808">Transferase</keyword>
<evidence type="ECO:0000256" key="1">
    <source>
        <dbReference type="ARBA" id="ARBA00001946"/>
    </source>
</evidence>
<dbReference type="EMBL" id="FUKQ01000063">
    <property type="protein sequence ID" value="SJN45465.1"/>
    <property type="molecule type" value="Genomic_DNA"/>
</dbReference>
<gene>
    <name evidence="7" type="ORF">FM114_16000</name>
</gene>
<evidence type="ECO:0000313" key="7">
    <source>
        <dbReference type="EMBL" id="SJN45465.1"/>
    </source>
</evidence>
<evidence type="ECO:0000256" key="2">
    <source>
        <dbReference type="ARBA" id="ARBA00006706"/>
    </source>
</evidence>
<dbReference type="Pfam" id="PF00348">
    <property type="entry name" value="polyprenyl_synt"/>
    <property type="match status" value="1"/>
</dbReference>
<evidence type="ECO:0000313" key="8">
    <source>
        <dbReference type="Proteomes" id="UP000188342"/>
    </source>
</evidence>
<dbReference type="PROSITE" id="PS00723">
    <property type="entry name" value="POLYPRENYL_SYNTHASE_1"/>
    <property type="match status" value="1"/>
</dbReference>
<evidence type="ECO:0000256" key="6">
    <source>
        <dbReference type="RuleBase" id="RU004466"/>
    </source>
</evidence>
<dbReference type="Gene3D" id="1.10.600.10">
    <property type="entry name" value="Farnesyl Diphosphate Synthase"/>
    <property type="match status" value="1"/>
</dbReference>
<proteinExistence type="inferred from homology"/>
<name>A0A1R4KMN4_9ACTN</name>
<dbReference type="STRING" id="1255658.FM114_16000"/>
<dbReference type="CDD" id="cd00685">
    <property type="entry name" value="Trans_IPPS_HT"/>
    <property type="match status" value="1"/>
</dbReference>
<dbReference type="SFLD" id="SFLDS00005">
    <property type="entry name" value="Isoprenoid_Synthase_Type_I"/>
    <property type="match status" value="1"/>
</dbReference>
<evidence type="ECO:0000256" key="5">
    <source>
        <dbReference type="ARBA" id="ARBA00022842"/>
    </source>
</evidence>
<sequence>MVNSTPAFAPADPLGTNFRDAVQTAITDFLDARRAEVSAIGPELDLPLDLANVFTGGGKRIRPAFCYWGRVAAGGAPDDVESLVRAAASLDLLHVSALMHDDVMDASDTRRGVPAAHMQFEELHRQRGGRGNAEAFGRAGAILLGDLLLVWSEQMLANAGIPADRLTPSRPLIEAMRTEVTCGQFLDVIAQSAPATADLDEALVTANRVVEYKTNRYTVQRPLQFGAALGGADQDLMDQLAVFASPIGRAFQFRDDLLGIFGDEQLTGKPAGDDLREGKRTVLVAHALAQAPADQAAELDAMLGDAGLGLEQVERGRQIITASGAKEAVEQTIDEAFETAMAALAKARVTDEGRTALAALAEACVRRAY</sequence>
<keyword evidence="4" id="KW-0479">Metal-binding</keyword>
<comment type="cofactor">
    <cofactor evidence="1">
        <name>Mg(2+)</name>
        <dbReference type="ChEBI" id="CHEBI:18420"/>
    </cofactor>
</comment>
<dbReference type="InterPro" id="IPR033749">
    <property type="entry name" value="Polyprenyl_synt_CS"/>
</dbReference>
<reference evidence="7 8" key="1">
    <citation type="submission" date="2017-02" db="EMBL/GenBank/DDBJ databases">
        <authorList>
            <person name="Peterson S.W."/>
        </authorList>
    </citation>
    <scope>NUCLEOTIDE SEQUENCE [LARGE SCALE GENOMIC DNA]</scope>
    <source>
        <strain evidence="7 8">LSP_Lj1</strain>
    </source>
</reference>
<dbReference type="AlphaFoldDB" id="A0A1R4KMN4"/>
<dbReference type="InterPro" id="IPR008949">
    <property type="entry name" value="Isoprenoid_synthase_dom_sf"/>
</dbReference>
<dbReference type="GO" id="GO:0046872">
    <property type="term" value="F:metal ion binding"/>
    <property type="evidence" value="ECO:0007669"/>
    <property type="project" value="UniProtKB-KW"/>
</dbReference>
<dbReference type="GO" id="GO:0008299">
    <property type="term" value="P:isoprenoid biosynthetic process"/>
    <property type="evidence" value="ECO:0007669"/>
    <property type="project" value="InterPro"/>
</dbReference>
<protein>
    <submittedName>
        <fullName evidence="7">Geranylgeranyl pyrophosphate synthetase</fullName>
        <ecNumber evidence="7">2.5.1.29</ecNumber>
    </submittedName>
</protein>
<dbReference type="RefSeq" id="WP_094766136.1">
    <property type="nucleotide sequence ID" value="NZ_FUKQ01000063.1"/>
</dbReference>
<comment type="similarity">
    <text evidence="2 6">Belongs to the FPP/GGPP synthase family.</text>
</comment>
<dbReference type="Proteomes" id="UP000188342">
    <property type="component" value="Unassembled WGS sequence"/>
</dbReference>
<organism evidence="7 8">
    <name type="scientific">Luteococcus japonicus LSP_Lj1</name>
    <dbReference type="NCBI Taxonomy" id="1255658"/>
    <lineage>
        <taxon>Bacteria</taxon>
        <taxon>Bacillati</taxon>
        <taxon>Actinomycetota</taxon>
        <taxon>Actinomycetes</taxon>
        <taxon>Propionibacteriales</taxon>
        <taxon>Propionibacteriaceae</taxon>
        <taxon>Luteococcus</taxon>
    </lineage>
</organism>
<accession>A0A1R4KMN4</accession>
<keyword evidence="5" id="KW-0460">Magnesium</keyword>
<evidence type="ECO:0000256" key="4">
    <source>
        <dbReference type="ARBA" id="ARBA00022723"/>
    </source>
</evidence>
<dbReference type="OrthoDB" id="4497239at2"/>